<keyword evidence="2" id="KW-1185">Reference proteome</keyword>
<dbReference type="RefSeq" id="WP_182573420.1">
    <property type="nucleotide sequence ID" value="NZ_JACJHY010000002.1"/>
</dbReference>
<evidence type="ECO:0000313" key="2">
    <source>
        <dbReference type="Proteomes" id="UP000587524"/>
    </source>
</evidence>
<protein>
    <submittedName>
        <fullName evidence="1">Uncharacterized protein</fullName>
    </submittedName>
</protein>
<gene>
    <name evidence="1" type="ORF">HNQ97_000558</name>
</gene>
<accession>A0ABR6C0S2</accession>
<name>A0ABR6C0S2_9HYPH</name>
<dbReference type="EMBL" id="JACJHZ010000002">
    <property type="protein sequence ID" value="MBA9018572.1"/>
    <property type="molecule type" value="Genomic_DNA"/>
</dbReference>
<comment type="caution">
    <text evidence="1">The sequence shown here is derived from an EMBL/GenBank/DDBJ whole genome shotgun (WGS) entry which is preliminary data.</text>
</comment>
<reference evidence="1 2" key="1">
    <citation type="submission" date="2020-08" db="EMBL/GenBank/DDBJ databases">
        <title>Genomic Encyclopedia of Type Strains, Phase IV (KMG-IV): sequencing the most valuable type-strain genomes for metagenomic binning, comparative biology and taxonomic classification.</title>
        <authorList>
            <person name="Goeker M."/>
        </authorList>
    </citation>
    <scope>NUCLEOTIDE SEQUENCE [LARGE SCALE GENOMIC DNA]</scope>
    <source>
        <strain evidence="1 2">DSM 17455</strain>
    </source>
</reference>
<proteinExistence type="predicted"/>
<dbReference type="Proteomes" id="UP000587524">
    <property type="component" value="Unassembled WGS sequence"/>
</dbReference>
<sequence>MADLRAYQPAFTGGELSPALWARVDLAKYGSGLKSALNLFIHAHGGASNRAGFEFIGEVKDSTKKTRLISFQFNTEQSYVLEFGHLSMRVYRNGGLVLSGPSAYEAVTPYTQDDVDDLVLTQEADVMYITHVLYAPRKLSRLADDNWSLTTPTFTPTMTVPTGVAGSEYFQRKNGDSGSASFVVTAVGAGGEQSAVSSSITRTLQWGKEDGRTYRFSWNPVVGAVSYRLYRSATADVGLLVEVTGTEAIIGQFGINGVSPSPPGGADPGAPSAPTGLAFETLWGSNMRYKVAAISGSTGEESLPSAAVTLTNDLTYKGNKNTITWSAVAGAAYYVVYKESNGVYGYIGKTETTSFTDENIVADTADAPQSANNPFVGAGNYPRCSTFVEQRFALGGTLNDPQAIWMSQSANYENFGYANPRKASDALEFRIRSRQVNEVRSLLALRGMMVLTSGAEWTVTGGQADFIAPDAIVIKSQGYRGASKVQPVVVGNTVLFAQERGGVVRDFSYEFTEDSFTGKDLTILSRHLFEDREIKAWGYAQAPYSIVWVVMDDGSLRSLTYMKEHDVWAWTRHETDGVFEDVAVIGEGMEDVPYFLIKRTIGGVTKRYIERLHSRSFTNVEDAFFVDSGLTYSGAATTTISGLGHLEGKQVVALADGNVVRNLTVAGGSITLQNAAQKVHVGLPYEAMLKTLDLDLGEVRGLGTVQGRKKSVSNVTMRVERTRGIWLGTDDYTRDSGKMIEYKQRETEAWNEAIQAYTGDLAITPMPTWRDGGNVVVKQFDPLPMTILAVMPDVTLGA</sequence>
<evidence type="ECO:0000313" key="1">
    <source>
        <dbReference type="EMBL" id="MBA9018572.1"/>
    </source>
</evidence>
<organism evidence="1 2">
    <name type="scientific">Aminobacter ciceronei</name>
    <dbReference type="NCBI Taxonomy" id="150723"/>
    <lineage>
        <taxon>Bacteria</taxon>
        <taxon>Pseudomonadati</taxon>
        <taxon>Pseudomonadota</taxon>
        <taxon>Alphaproteobacteria</taxon>
        <taxon>Hyphomicrobiales</taxon>
        <taxon>Phyllobacteriaceae</taxon>
        <taxon>Aminobacter</taxon>
    </lineage>
</organism>